<reference evidence="10 11" key="1">
    <citation type="submission" date="2019-03" db="EMBL/GenBank/DDBJ databases">
        <authorList>
            <person name="Nijsse B."/>
        </authorList>
    </citation>
    <scope>NUCLEOTIDE SEQUENCE [LARGE SCALE GENOMIC DNA]</scope>
    <source>
        <strain evidence="10">Desulfoluna butyratoxydans MSL71</strain>
    </source>
</reference>
<evidence type="ECO:0000313" key="10">
    <source>
        <dbReference type="EMBL" id="VFQ42565.1"/>
    </source>
</evidence>
<dbReference type="GO" id="GO:0003735">
    <property type="term" value="F:structural constituent of ribosome"/>
    <property type="evidence" value="ECO:0007669"/>
    <property type="project" value="InterPro"/>
</dbReference>
<evidence type="ECO:0000313" key="11">
    <source>
        <dbReference type="Proteomes" id="UP000507962"/>
    </source>
</evidence>
<dbReference type="GO" id="GO:0005840">
    <property type="term" value="C:ribosome"/>
    <property type="evidence" value="ECO:0007669"/>
    <property type="project" value="UniProtKB-KW"/>
</dbReference>
<dbReference type="InterPro" id="IPR020594">
    <property type="entry name" value="Ribosomal_bL9_bac/chp"/>
</dbReference>
<evidence type="ECO:0000256" key="7">
    <source>
        <dbReference type="HAMAP-Rule" id="MF_00503"/>
    </source>
</evidence>
<dbReference type="RefSeq" id="WP_180136806.1">
    <property type="nucleotide sequence ID" value="NZ_CAADHO010000001.1"/>
</dbReference>
<evidence type="ECO:0000256" key="3">
    <source>
        <dbReference type="ARBA" id="ARBA00022884"/>
    </source>
</evidence>
<dbReference type="Gene3D" id="3.10.430.100">
    <property type="entry name" value="Ribosomal protein L9, C-terminal domain"/>
    <property type="match status" value="1"/>
</dbReference>
<evidence type="ECO:0000256" key="4">
    <source>
        <dbReference type="ARBA" id="ARBA00022980"/>
    </source>
</evidence>
<dbReference type="NCBIfam" id="TIGR00158">
    <property type="entry name" value="L9"/>
    <property type="match status" value="1"/>
</dbReference>
<dbReference type="GO" id="GO:1990904">
    <property type="term" value="C:ribonucleoprotein complex"/>
    <property type="evidence" value="ECO:0007669"/>
    <property type="project" value="UniProtKB-KW"/>
</dbReference>
<evidence type="ECO:0000256" key="2">
    <source>
        <dbReference type="ARBA" id="ARBA00022730"/>
    </source>
</evidence>
<evidence type="ECO:0000259" key="9">
    <source>
        <dbReference type="PROSITE" id="PS00651"/>
    </source>
</evidence>
<evidence type="ECO:0000256" key="1">
    <source>
        <dbReference type="ARBA" id="ARBA00010605"/>
    </source>
</evidence>
<keyword evidence="8" id="KW-0175">Coiled coil</keyword>
<dbReference type="EMBL" id="CAADHO010000001">
    <property type="protein sequence ID" value="VFQ42565.1"/>
    <property type="molecule type" value="Genomic_DNA"/>
</dbReference>
<name>A0A4U8YGP1_9BACT</name>
<feature type="domain" description="Ribosomal protein L9" evidence="9">
    <location>
        <begin position="15"/>
        <end position="42"/>
    </location>
</feature>
<keyword evidence="4 7" id="KW-0689">Ribosomal protein</keyword>
<gene>
    <name evidence="7" type="primary">rplI</name>
    <name evidence="10" type="ORF">MSL71_1860</name>
</gene>
<dbReference type="Gene3D" id="3.40.5.10">
    <property type="entry name" value="Ribosomal protein L9, N-terminal domain"/>
    <property type="match status" value="1"/>
</dbReference>
<proteinExistence type="inferred from homology"/>
<dbReference type="Pfam" id="PF03948">
    <property type="entry name" value="Ribosomal_L9_C"/>
    <property type="match status" value="1"/>
</dbReference>
<dbReference type="PANTHER" id="PTHR21368">
    <property type="entry name" value="50S RIBOSOMAL PROTEIN L9"/>
    <property type="match status" value="1"/>
</dbReference>
<dbReference type="AlphaFoldDB" id="A0A4U8YGP1"/>
<dbReference type="GO" id="GO:0019843">
    <property type="term" value="F:rRNA binding"/>
    <property type="evidence" value="ECO:0007669"/>
    <property type="project" value="UniProtKB-UniRule"/>
</dbReference>
<feature type="coiled-coil region" evidence="8">
    <location>
        <begin position="46"/>
        <end position="80"/>
    </location>
</feature>
<dbReference type="InterPro" id="IPR020070">
    <property type="entry name" value="Ribosomal_bL9_N"/>
</dbReference>
<evidence type="ECO:0000256" key="8">
    <source>
        <dbReference type="SAM" id="Coils"/>
    </source>
</evidence>
<comment type="similarity">
    <text evidence="1 7">Belongs to the bacterial ribosomal protein bL9 family.</text>
</comment>
<sequence length="156" mass="17472">MATKVILTETIDTLGIIGTEATVADGYARNYLLPRGKAVLATPQNRKLLEQQKARFELQIAKEREQAEELAKKVQEISCTLMAKVSQEERLYGSITAQDILEALKGQEVTIEKRMLLLAAPIKELGTYKIPVRLYKDVEPEITVEVKAEAKEGEEE</sequence>
<dbReference type="PROSITE" id="PS00651">
    <property type="entry name" value="RIBOSOMAL_L9"/>
    <property type="match status" value="1"/>
</dbReference>
<dbReference type="InterPro" id="IPR036935">
    <property type="entry name" value="Ribosomal_bL9_N_sf"/>
</dbReference>
<dbReference type="InterPro" id="IPR036791">
    <property type="entry name" value="Ribosomal_bL9_C_sf"/>
</dbReference>
<dbReference type="SUPFAM" id="SSF55658">
    <property type="entry name" value="L9 N-domain-like"/>
    <property type="match status" value="1"/>
</dbReference>
<keyword evidence="2 7" id="KW-0699">rRNA-binding</keyword>
<dbReference type="GO" id="GO:0006412">
    <property type="term" value="P:translation"/>
    <property type="evidence" value="ECO:0007669"/>
    <property type="project" value="UniProtKB-UniRule"/>
</dbReference>
<keyword evidence="5 7" id="KW-0687">Ribonucleoprotein</keyword>
<evidence type="ECO:0000256" key="5">
    <source>
        <dbReference type="ARBA" id="ARBA00023274"/>
    </source>
</evidence>
<dbReference type="SUPFAM" id="SSF55653">
    <property type="entry name" value="Ribosomal protein L9 C-domain"/>
    <property type="match status" value="1"/>
</dbReference>
<evidence type="ECO:0000256" key="6">
    <source>
        <dbReference type="ARBA" id="ARBA00035292"/>
    </source>
</evidence>
<keyword evidence="11" id="KW-1185">Reference proteome</keyword>
<accession>A0A4U8YGP1</accession>
<dbReference type="InterPro" id="IPR020069">
    <property type="entry name" value="Ribosomal_bL9_C"/>
</dbReference>
<dbReference type="Proteomes" id="UP000507962">
    <property type="component" value="Unassembled WGS sequence"/>
</dbReference>
<dbReference type="Pfam" id="PF01281">
    <property type="entry name" value="Ribosomal_L9_N"/>
    <property type="match status" value="1"/>
</dbReference>
<dbReference type="InterPro" id="IPR000244">
    <property type="entry name" value="Ribosomal_bL9"/>
</dbReference>
<organism evidence="10 11">
    <name type="scientific">Desulfoluna butyratoxydans</name>
    <dbReference type="NCBI Taxonomy" id="231438"/>
    <lineage>
        <taxon>Bacteria</taxon>
        <taxon>Pseudomonadati</taxon>
        <taxon>Thermodesulfobacteriota</taxon>
        <taxon>Desulfobacteria</taxon>
        <taxon>Desulfobacterales</taxon>
        <taxon>Desulfolunaceae</taxon>
        <taxon>Desulfoluna</taxon>
    </lineage>
</organism>
<dbReference type="InterPro" id="IPR009027">
    <property type="entry name" value="Ribosomal_bL9/RNase_H1_N"/>
</dbReference>
<comment type="function">
    <text evidence="7">Binds to the 23S rRNA.</text>
</comment>
<dbReference type="HAMAP" id="MF_00503">
    <property type="entry name" value="Ribosomal_bL9"/>
    <property type="match status" value="1"/>
</dbReference>
<keyword evidence="3 7" id="KW-0694">RNA-binding</keyword>
<protein>
    <recommendedName>
        <fullName evidence="6 7">Large ribosomal subunit protein bL9</fullName>
    </recommendedName>
</protein>